<comment type="caution">
    <text evidence="3">The sequence shown here is derived from an EMBL/GenBank/DDBJ whole genome shotgun (WGS) entry which is preliminary data.</text>
</comment>
<dbReference type="Gene3D" id="3.40.50.1820">
    <property type="entry name" value="alpha/beta hydrolase"/>
    <property type="match status" value="1"/>
</dbReference>
<evidence type="ECO:0000256" key="2">
    <source>
        <dbReference type="ARBA" id="ARBA00022801"/>
    </source>
</evidence>
<dbReference type="AlphaFoldDB" id="A0A6M0IPX1"/>
<sequence>MKTILYLLCLVLVGCQPKSSGPDKPSSDTPLRAIYSRAVNDSLYVQTQLPLEYDDSTTKHYPVVVILDGNFHFPMLAASVHQYEKAGLLPPLILVGVGYRSFNAMDSLRVRDYLYPAALASDELKAPGGGERFRQFLSRELVPSIDSTYRTTSQNRTLLGHSFGGYFALYTLLSQAKTKTHDFQNFVAASPSVWYHNFYLNQLPAQLSQLNKADSIRLFLSVGGQENPQWDIKPVSGLTTSIRQSHKVSLQGGVYDQLGHMDTGQLSFLKGLQYFYQSR</sequence>
<dbReference type="PANTHER" id="PTHR40841:SF2">
    <property type="entry name" value="SIDEROPHORE-DEGRADING ESTERASE (EUROFUNG)"/>
    <property type="match status" value="1"/>
</dbReference>
<comment type="similarity">
    <text evidence="1">Belongs to the esterase D family.</text>
</comment>
<keyword evidence="2 3" id="KW-0378">Hydrolase</keyword>
<gene>
    <name evidence="3" type="ORF">GK091_26125</name>
</gene>
<dbReference type="InterPro" id="IPR029058">
    <property type="entry name" value="AB_hydrolase_fold"/>
</dbReference>
<dbReference type="Proteomes" id="UP000477386">
    <property type="component" value="Unassembled WGS sequence"/>
</dbReference>
<organism evidence="3 4">
    <name type="scientific">Spirosoma agri</name>
    <dbReference type="NCBI Taxonomy" id="1987381"/>
    <lineage>
        <taxon>Bacteria</taxon>
        <taxon>Pseudomonadati</taxon>
        <taxon>Bacteroidota</taxon>
        <taxon>Cytophagia</taxon>
        <taxon>Cytophagales</taxon>
        <taxon>Cytophagaceae</taxon>
        <taxon>Spirosoma</taxon>
    </lineage>
</organism>
<protein>
    <submittedName>
        <fullName evidence="3">Alpha/beta hydrolase</fullName>
    </submittedName>
</protein>
<proteinExistence type="inferred from homology"/>
<accession>A0A6M0IPX1</accession>
<evidence type="ECO:0000256" key="1">
    <source>
        <dbReference type="ARBA" id="ARBA00005622"/>
    </source>
</evidence>
<dbReference type="EMBL" id="JAAGNZ010000004">
    <property type="protein sequence ID" value="NEU70379.1"/>
    <property type="molecule type" value="Genomic_DNA"/>
</dbReference>
<evidence type="ECO:0000313" key="3">
    <source>
        <dbReference type="EMBL" id="NEU70379.1"/>
    </source>
</evidence>
<dbReference type="SUPFAM" id="SSF53474">
    <property type="entry name" value="alpha/beta-Hydrolases"/>
    <property type="match status" value="1"/>
</dbReference>
<evidence type="ECO:0000313" key="4">
    <source>
        <dbReference type="Proteomes" id="UP000477386"/>
    </source>
</evidence>
<dbReference type="RefSeq" id="WP_164043686.1">
    <property type="nucleotide sequence ID" value="NZ_JAAGNZ010000004.1"/>
</dbReference>
<dbReference type="PANTHER" id="PTHR40841">
    <property type="entry name" value="SIDEROPHORE TRIACETYLFUSARININE C ESTERASE"/>
    <property type="match status" value="1"/>
</dbReference>
<dbReference type="InterPro" id="IPR052558">
    <property type="entry name" value="Siderophore_Hydrolase_D"/>
</dbReference>
<keyword evidence="4" id="KW-1185">Reference proteome</keyword>
<dbReference type="PROSITE" id="PS51257">
    <property type="entry name" value="PROKAR_LIPOPROTEIN"/>
    <property type="match status" value="1"/>
</dbReference>
<name>A0A6M0IPX1_9BACT</name>
<reference evidence="3 4" key="1">
    <citation type="submission" date="2020-02" db="EMBL/GenBank/DDBJ databases">
        <title>Draft genome sequence of two Spirosoma agri KCTC 52727 and Spirosoma terrae KCTC 52035.</title>
        <authorList>
            <person name="Rojas J."/>
            <person name="Ambika Manirajan B."/>
            <person name="Ratering S."/>
            <person name="Suarez C."/>
            <person name="Schnell S."/>
        </authorList>
    </citation>
    <scope>NUCLEOTIDE SEQUENCE [LARGE SCALE GENOMIC DNA]</scope>
    <source>
        <strain evidence="3 4">KCTC 52727</strain>
    </source>
</reference>
<dbReference type="InterPro" id="IPR000801">
    <property type="entry name" value="Esterase-like"/>
</dbReference>
<dbReference type="Pfam" id="PF00756">
    <property type="entry name" value="Esterase"/>
    <property type="match status" value="1"/>
</dbReference>
<dbReference type="GO" id="GO:0016788">
    <property type="term" value="F:hydrolase activity, acting on ester bonds"/>
    <property type="evidence" value="ECO:0007669"/>
    <property type="project" value="TreeGrafter"/>
</dbReference>